<dbReference type="AlphaFoldDB" id="A0AAV7S806"/>
<accession>A0AAV7S806</accession>
<reference evidence="1" key="1">
    <citation type="journal article" date="2022" name="bioRxiv">
        <title>Sequencing and chromosome-scale assembly of the giantPleurodeles waltlgenome.</title>
        <authorList>
            <person name="Brown T."/>
            <person name="Elewa A."/>
            <person name="Iarovenko S."/>
            <person name="Subramanian E."/>
            <person name="Araus A.J."/>
            <person name="Petzold A."/>
            <person name="Susuki M."/>
            <person name="Suzuki K.-i.T."/>
            <person name="Hayashi T."/>
            <person name="Toyoda A."/>
            <person name="Oliveira C."/>
            <person name="Osipova E."/>
            <person name="Leigh N.D."/>
            <person name="Simon A."/>
            <person name="Yun M.H."/>
        </authorList>
    </citation>
    <scope>NUCLEOTIDE SEQUENCE</scope>
    <source>
        <strain evidence="1">20211129_DDA</strain>
        <tissue evidence="1">Liver</tissue>
    </source>
</reference>
<organism evidence="1 2">
    <name type="scientific">Pleurodeles waltl</name>
    <name type="common">Iberian ribbed newt</name>
    <dbReference type="NCBI Taxonomy" id="8319"/>
    <lineage>
        <taxon>Eukaryota</taxon>
        <taxon>Metazoa</taxon>
        <taxon>Chordata</taxon>
        <taxon>Craniata</taxon>
        <taxon>Vertebrata</taxon>
        <taxon>Euteleostomi</taxon>
        <taxon>Amphibia</taxon>
        <taxon>Batrachia</taxon>
        <taxon>Caudata</taxon>
        <taxon>Salamandroidea</taxon>
        <taxon>Salamandridae</taxon>
        <taxon>Pleurodelinae</taxon>
        <taxon>Pleurodeles</taxon>
    </lineage>
</organism>
<evidence type="ECO:0000313" key="2">
    <source>
        <dbReference type="Proteomes" id="UP001066276"/>
    </source>
</evidence>
<gene>
    <name evidence="1" type="ORF">NDU88_000384</name>
</gene>
<dbReference type="EMBL" id="JANPWB010000008">
    <property type="protein sequence ID" value="KAJ1159880.1"/>
    <property type="molecule type" value="Genomic_DNA"/>
</dbReference>
<evidence type="ECO:0000313" key="1">
    <source>
        <dbReference type="EMBL" id="KAJ1159880.1"/>
    </source>
</evidence>
<protein>
    <submittedName>
        <fullName evidence="1">Uncharacterized protein</fullName>
    </submittedName>
</protein>
<keyword evidence="2" id="KW-1185">Reference proteome</keyword>
<sequence>MFDFHASSALKQLAVLIYYSSTPPRRLKYAKAARPRASVCTGNRRRVLQGLRAPTDFLSTVPVSADGCKASARLLLPLGPLPKGAAMPPCLERLAANAQLLQPPALTLQLRAPRPPLGLGLKTT</sequence>
<dbReference type="Proteomes" id="UP001066276">
    <property type="component" value="Chromosome 4_2"/>
</dbReference>
<name>A0AAV7S806_PLEWA</name>
<comment type="caution">
    <text evidence="1">The sequence shown here is derived from an EMBL/GenBank/DDBJ whole genome shotgun (WGS) entry which is preliminary data.</text>
</comment>
<proteinExistence type="predicted"/>